<organism evidence="2 3">
    <name type="scientific">Brevibacillus centrosporus</name>
    <dbReference type="NCBI Taxonomy" id="54910"/>
    <lineage>
        <taxon>Bacteria</taxon>
        <taxon>Bacillati</taxon>
        <taxon>Bacillota</taxon>
        <taxon>Bacilli</taxon>
        <taxon>Bacillales</taxon>
        <taxon>Paenibacillaceae</taxon>
        <taxon>Brevibacillus</taxon>
    </lineage>
</organism>
<dbReference type="PANTHER" id="PTHR46623:SF6">
    <property type="entry name" value="ALPHA_BETA-HYDROLASES SUPERFAMILY PROTEIN"/>
    <property type="match status" value="1"/>
</dbReference>
<gene>
    <name evidence="2" type="ORF">SAMN05518846_12165</name>
</gene>
<keyword evidence="3" id="KW-1185">Reference proteome</keyword>
<proteinExistence type="predicted"/>
<dbReference type="STRING" id="1884381.SAMN05518846_12165"/>
<protein>
    <submittedName>
        <fullName evidence="2">Carboxymethylenebutenolidase</fullName>
    </submittedName>
</protein>
<sequence>MSLQTEWIHFEQDGVKHRLYTSRLARAKTPLPVVIVIQEIWGTDAHIRDLTDRFAKAGYLAVAPDLFAVEGKRPETLTEERIEQVKAFLETLPPPAWHDAQAREAALEQQPPKAREELRATYADVFAHLKLFPQLLEKLKAAVSFLEGYALSKGQKIASTGYCMGGALSLQLASSVPNLAGSVVYYGHLLNKEQVATIECPVLGFFGELDAKINAHLPEFVSAMKEADKSFTYEVYEGAHHAFFNDTRGAYHVKASRDAWEKTLAFFKQVLV</sequence>
<accession>A0A1I4CRQ8</accession>
<evidence type="ECO:0000313" key="3">
    <source>
        <dbReference type="Proteomes" id="UP000198915"/>
    </source>
</evidence>
<reference evidence="3" key="1">
    <citation type="submission" date="2016-10" db="EMBL/GenBank/DDBJ databases">
        <authorList>
            <person name="Varghese N."/>
            <person name="Submissions S."/>
        </authorList>
    </citation>
    <scope>NUCLEOTIDE SEQUENCE [LARGE SCALE GENOMIC DNA]</scope>
    <source>
        <strain evidence="3">OK042</strain>
    </source>
</reference>
<dbReference type="GO" id="GO:0016787">
    <property type="term" value="F:hydrolase activity"/>
    <property type="evidence" value="ECO:0007669"/>
    <property type="project" value="InterPro"/>
</dbReference>
<evidence type="ECO:0000313" key="2">
    <source>
        <dbReference type="EMBL" id="SFK83994.1"/>
    </source>
</evidence>
<dbReference type="Gene3D" id="3.40.50.1820">
    <property type="entry name" value="alpha/beta hydrolase"/>
    <property type="match status" value="1"/>
</dbReference>
<dbReference type="SUPFAM" id="SSF53474">
    <property type="entry name" value="alpha/beta-Hydrolases"/>
    <property type="match status" value="1"/>
</dbReference>
<dbReference type="InterPro" id="IPR029058">
    <property type="entry name" value="AB_hydrolase_fold"/>
</dbReference>
<dbReference type="InterPro" id="IPR002925">
    <property type="entry name" value="Dienelactn_hydro"/>
</dbReference>
<feature type="domain" description="Dienelactone hydrolase" evidence="1">
    <location>
        <begin position="25"/>
        <end position="270"/>
    </location>
</feature>
<dbReference type="Proteomes" id="UP000198915">
    <property type="component" value="Unassembled WGS sequence"/>
</dbReference>
<dbReference type="EMBL" id="FORT01000021">
    <property type="protein sequence ID" value="SFK83994.1"/>
    <property type="molecule type" value="Genomic_DNA"/>
</dbReference>
<dbReference type="Pfam" id="PF01738">
    <property type="entry name" value="DLH"/>
    <property type="match status" value="1"/>
</dbReference>
<name>A0A1I4CRQ8_9BACL</name>
<evidence type="ECO:0000259" key="1">
    <source>
        <dbReference type="Pfam" id="PF01738"/>
    </source>
</evidence>
<dbReference type="AlphaFoldDB" id="A0A1I4CRQ8"/>
<dbReference type="RefSeq" id="WP_092275831.1">
    <property type="nucleotide sequence ID" value="NZ_BJOE01000016.1"/>
</dbReference>
<dbReference type="PANTHER" id="PTHR46623">
    <property type="entry name" value="CARBOXYMETHYLENEBUTENOLIDASE-RELATED"/>
    <property type="match status" value="1"/>
</dbReference>
<dbReference type="InterPro" id="IPR051049">
    <property type="entry name" value="Dienelactone_hydrolase-like"/>
</dbReference>